<feature type="region of interest" description="Disordered" evidence="1">
    <location>
        <begin position="94"/>
        <end position="121"/>
    </location>
</feature>
<accession>A0ABU9PTP0</accession>
<proteinExistence type="predicted"/>
<dbReference type="RefSeq" id="WP_092401474.1">
    <property type="nucleotide sequence ID" value="NZ_JBANDC010000005.1"/>
</dbReference>
<sequence length="121" mass="13804">MNSTTVPDVRTSIKLNEQATYDPNRLLDALIEKLDLKNDAALAYLLEVGPPVLSYIRHRRFPVGAMLLIRMHEVSDLSIRELRALMGDHREKFCRSNKQARPEKNGPGKFPMIENMESGEL</sequence>
<evidence type="ECO:0000313" key="2">
    <source>
        <dbReference type="EMBL" id="MEM4987379.1"/>
    </source>
</evidence>
<organism evidence="2 3">
    <name type="scientific">Collimonas rhizosphaerae</name>
    <dbReference type="NCBI Taxonomy" id="3126357"/>
    <lineage>
        <taxon>Bacteria</taxon>
        <taxon>Pseudomonadati</taxon>
        <taxon>Pseudomonadota</taxon>
        <taxon>Betaproteobacteria</taxon>
        <taxon>Burkholderiales</taxon>
        <taxon>Oxalobacteraceae</taxon>
        <taxon>Collimonas</taxon>
    </lineage>
</organism>
<reference evidence="2 3" key="1">
    <citation type="submission" date="2024-02" db="EMBL/GenBank/DDBJ databases">
        <title>Draft genome sequence of Collimonas sp. strain H4R21, an effective mineral-weathering bacterial strain isolated from the beech rhizosphere.</title>
        <authorList>
            <person name="Morin E."/>
            <person name="Uroz S."/>
            <person name="Leveau J.H.J."/>
            <person name="Kumar R."/>
            <person name="Rey M.W."/>
            <person name="Pham J."/>
        </authorList>
    </citation>
    <scope>NUCLEOTIDE SEQUENCE [LARGE SCALE GENOMIC DNA]</scope>
    <source>
        <strain evidence="2 3">H4R21</strain>
    </source>
</reference>
<keyword evidence="3" id="KW-1185">Reference proteome</keyword>
<evidence type="ECO:0000313" key="3">
    <source>
        <dbReference type="Proteomes" id="UP001495910"/>
    </source>
</evidence>
<gene>
    <name evidence="2" type="ORF">V8G57_08250</name>
</gene>
<evidence type="ECO:0000256" key="1">
    <source>
        <dbReference type="SAM" id="MobiDB-lite"/>
    </source>
</evidence>
<feature type="compositionally biased region" description="Basic and acidic residues" evidence="1">
    <location>
        <begin position="94"/>
        <end position="106"/>
    </location>
</feature>
<name>A0ABU9PTP0_9BURK</name>
<dbReference type="Proteomes" id="UP001495910">
    <property type="component" value="Unassembled WGS sequence"/>
</dbReference>
<dbReference type="EMBL" id="JBANDC010000005">
    <property type="protein sequence ID" value="MEM4987379.1"/>
    <property type="molecule type" value="Genomic_DNA"/>
</dbReference>
<comment type="caution">
    <text evidence="2">The sequence shown here is derived from an EMBL/GenBank/DDBJ whole genome shotgun (WGS) entry which is preliminary data.</text>
</comment>
<protein>
    <submittedName>
        <fullName evidence="2">Uncharacterized protein</fullName>
    </submittedName>
</protein>